<dbReference type="GO" id="GO:0016020">
    <property type="term" value="C:membrane"/>
    <property type="evidence" value="ECO:0007669"/>
    <property type="project" value="UniProtKB-SubCell"/>
</dbReference>
<accession>A0A9D1LGB7</accession>
<reference evidence="8" key="2">
    <citation type="journal article" date="2021" name="PeerJ">
        <title>Extensive microbial diversity within the chicken gut microbiome revealed by metagenomics and culture.</title>
        <authorList>
            <person name="Gilroy R."/>
            <person name="Ravi A."/>
            <person name="Getino M."/>
            <person name="Pursley I."/>
            <person name="Horton D.L."/>
            <person name="Alikhan N.F."/>
            <person name="Baker D."/>
            <person name="Gharbi K."/>
            <person name="Hall N."/>
            <person name="Watson M."/>
            <person name="Adriaenssens E.M."/>
            <person name="Foster-Nyarko E."/>
            <person name="Jarju S."/>
            <person name="Secka A."/>
            <person name="Antonio M."/>
            <person name="Oren A."/>
            <person name="Chaudhuri R.R."/>
            <person name="La Ragione R."/>
            <person name="Hildebrand F."/>
            <person name="Pallen M.J."/>
        </authorList>
    </citation>
    <scope>NUCLEOTIDE SEQUENCE</scope>
    <source>
        <strain evidence="8">17073</strain>
    </source>
</reference>
<dbReference type="EMBL" id="DVMS01000227">
    <property type="protein sequence ID" value="HIU39613.1"/>
    <property type="molecule type" value="Genomic_DNA"/>
</dbReference>
<comment type="caution">
    <text evidence="8">The sequence shown here is derived from an EMBL/GenBank/DDBJ whole genome shotgun (WGS) entry which is preliminary data.</text>
</comment>
<dbReference type="PROSITE" id="PS50850">
    <property type="entry name" value="MFS"/>
    <property type="match status" value="1"/>
</dbReference>
<dbReference type="AlphaFoldDB" id="A0A9D1LGB7"/>
<keyword evidence="3 6" id="KW-0812">Transmembrane</keyword>
<keyword evidence="4 6" id="KW-1133">Transmembrane helix</keyword>
<feature type="transmembrane region" description="Helical" evidence="6">
    <location>
        <begin position="162"/>
        <end position="179"/>
    </location>
</feature>
<feature type="domain" description="Major facilitator superfamily (MFS) profile" evidence="7">
    <location>
        <begin position="10"/>
        <end position="336"/>
    </location>
</feature>
<dbReference type="Pfam" id="PF07690">
    <property type="entry name" value="MFS_1"/>
    <property type="match status" value="1"/>
</dbReference>
<name>A0A9D1LGB7_9BACT</name>
<dbReference type="SUPFAM" id="SSF103473">
    <property type="entry name" value="MFS general substrate transporter"/>
    <property type="match status" value="1"/>
</dbReference>
<feature type="transmembrane region" description="Helical" evidence="6">
    <location>
        <begin position="76"/>
        <end position="97"/>
    </location>
</feature>
<feature type="transmembrane region" description="Helical" evidence="6">
    <location>
        <begin position="138"/>
        <end position="156"/>
    </location>
</feature>
<proteinExistence type="predicted"/>
<feature type="transmembrane region" description="Helical" evidence="6">
    <location>
        <begin position="261"/>
        <end position="286"/>
    </location>
</feature>
<dbReference type="PRINTS" id="PR01036">
    <property type="entry name" value="TCRTETB"/>
</dbReference>
<dbReference type="InterPro" id="IPR020846">
    <property type="entry name" value="MFS_dom"/>
</dbReference>
<dbReference type="Proteomes" id="UP000824076">
    <property type="component" value="Unassembled WGS sequence"/>
</dbReference>
<gene>
    <name evidence="8" type="ORF">IAD18_08115</name>
</gene>
<sequence length="336" mass="37092">MIAERFKYMPIVAVIIAIVMTVLDGTIMNVALPSLTKEFKIEPNTAIWLINIYQMVIMMLLLVFATIGDIFGYRKVFLCGLGLFTLASAFCAFSWNFESLIVSRTLQGIGSSAVMSVNTALVRLIYPPKILGRGMSYNAVAVAVSSAAGPTIAGVILSSLSWHWLFAINIPLGIIAFYLGYKLLPASQNAIERKFDYRSAIGNALTFGLFIYALEGFAHHESKTLITVSFLLFMVCCWWYLHRQFLISTPLLPVDLLKIRIFTLSVATSVCSFMAQMLALVSIPFFLQDTLHFSPVEIGLLITPWPIATMIVAPLAGRLVEHFHPGTLGAIGMCLF</sequence>
<evidence type="ECO:0000256" key="4">
    <source>
        <dbReference type="ARBA" id="ARBA00022989"/>
    </source>
</evidence>
<dbReference type="PANTHER" id="PTHR42718:SF9">
    <property type="entry name" value="MAJOR FACILITATOR SUPERFAMILY MULTIDRUG TRANSPORTER MFSC"/>
    <property type="match status" value="1"/>
</dbReference>
<keyword evidence="5 6" id="KW-0472">Membrane</keyword>
<feature type="transmembrane region" description="Helical" evidence="6">
    <location>
        <begin position="224"/>
        <end position="241"/>
    </location>
</feature>
<feature type="non-terminal residue" evidence="8">
    <location>
        <position position="336"/>
    </location>
</feature>
<feature type="transmembrane region" description="Helical" evidence="6">
    <location>
        <begin position="45"/>
        <end position="64"/>
    </location>
</feature>
<evidence type="ECO:0000256" key="1">
    <source>
        <dbReference type="ARBA" id="ARBA00004141"/>
    </source>
</evidence>
<evidence type="ECO:0000313" key="9">
    <source>
        <dbReference type="Proteomes" id="UP000824076"/>
    </source>
</evidence>
<feature type="transmembrane region" description="Helical" evidence="6">
    <location>
        <begin position="200"/>
        <end position="218"/>
    </location>
</feature>
<dbReference type="Gene3D" id="1.20.1250.20">
    <property type="entry name" value="MFS general substrate transporter like domains"/>
    <property type="match status" value="1"/>
</dbReference>
<evidence type="ECO:0000256" key="6">
    <source>
        <dbReference type="SAM" id="Phobius"/>
    </source>
</evidence>
<feature type="transmembrane region" description="Helical" evidence="6">
    <location>
        <begin position="109"/>
        <end position="126"/>
    </location>
</feature>
<evidence type="ECO:0000256" key="2">
    <source>
        <dbReference type="ARBA" id="ARBA00022448"/>
    </source>
</evidence>
<keyword evidence="2" id="KW-0813">Transport</keyword>
<feature type="transmembrane region" description="Helical" evidence="6">
    <location>
        <begin position="298"/>
        <end position="316"/>
    </location>
</feature>
<protein>
    <submittedName>
        <fullName evidence="8">MFS transporter</fullName>
    </submittedName>
</protein>
<dbReference type="PANTHER" id="PTHR42718">
    <property type="entry name" value="MAJOR FACILITATOR SUPERFAMILY MULTIDRUG TRANSPORTER MFSC"/>
    <property type="match status" value="1"/>
</dbReference>
<evidence type="ECO:0000256" key="5">
    <source>
        <dbReference type="ARBA" id="ARBA00023136"/>
    </source>
</evidence>
<dbReference type="Gene3D" id="1.20.1720.10">
    <property type="entry name" value="Multidrug resistance protein D"/>
    <property type="match status" value="1"/>
</dbReference>
<reference evidence="8" key="1">
    <citation type="submission" date="2020-10" db="EMBL/GenBank/DDBJ databases">
        <authorList>
            <person name="Gilroy R."/>
        </authorList>
    </citation>
    <scope>NUCLEOTIDE SEQUENCE</scope>
    <source>
        <strain evidence="8">17073</strain>
    </source>
</reference>
<dbReference type="InterPro" id="IPR011701">
    <property type="entry name" value="MFS"/>
</dbReference>
<dbReference type="InterPro" id="IPR036259">
    <property type="entry name" value="MFS_trans_sf"/>
</dbReference>
<dbReference type="GO" id="GO:0022857">
    <property type="term" value="F:transmembrane transporter activity"/>
    <property type="evidence" value="ECO:0007669"/>
    <property type="project" value="InterPro"/>
</dbReference>
<dbReference type="FunFam" id="1.20.1720.10:FF:000011">
    <property type="entry name" value="Transporter, major facilitator family"/>
    <property type="match status" value="1"/>
</dbReference>
<evidence type="ECO:0000259" key="7">
    <source>
        <dbReference type="PROSITE" id="PS50850"/>
    </source>
</evidence>
<evidence type="ECO:0000313" key="8">
    <source>
        <dbReference type="EMBL" id="HIU39613.1"/>
    </source>
</evidence>
<comment type="subcellular location">
    <subcellularLocation>
        <location evidence="1">Membrane</location>
        <topology evidence="1">Multi-pass membrane protein</topology>
    </subcellularLocation>
</comment>
<dbReference type="CDD" id="cd17321">
    <property type="entry name" value="MFS_MMR_MDR_like"/>
    <property type="match status" value="1"/>
</dbReference>
<feature type="transmembrane region" description="Helical" evidence="6">
    <location>
        <begin position="12"/>
        <end position="33"/>
    </location>
</feature>
<evidence type="ECO:0000256" key="3">
    <source>
        <dbReference type="ARBA" id="ARBA00022692"/>
    </source>
</evidence>
<organism evidence="8 9">
    <name type="scientific">Candidatus Limisoma intestinavium</name>
    <dbReference type="NCBI Taxonomy" id="2840856"/>
    <lineage>
        <taxon>Bacteria</taxon>
        <taxon>Pseudomonadati</taxon>
        <taxon>Bacteroidota</taxon>
        <taxon>Bacteroidia</taxon>
        <taxon>Bacteroidales</taxon>
        <taxon>Candidatus Limisoma</taxon>
    </lineage>
</organism>